<dbReference type="InterPro" id="IPR009000">
    <property type="entry name" value="Transl_B-barrel_sf"/>
</dbReference>
<proteinExistence type="predicted"/>
<dbReference type="STRING" id="755732.Fluta_2535"/>
<protein>
    <submittedName>
        <fullName evidence="1">Uncharacterized protein</fullName>
    </submittedName>
</protein>
<dbReference type="KEGG" id="fte:Fluta_2535"/>
<dbReference type="eggNOG" id="COG0050">
    <property type="taxonomic scope" value="Bacteria"/>
</dbReference>
<organism evidence="1 2">
    <name type="scientific">Fluviicola taffensis (strain DSM 16823 / NCIMB 13979 / RW262)</name>
    <dbReference type="NCBI Taxonomy" id="755732"/>
    <lineage>
        <taxon>Bacteria</taxon>
        <taxon>Pseudomonadati</taxon>
        <taxon>Bacteroidota</taxon>
        <taxon>Flavobacteriia</taxon>
        <taxon>Flavobacteriales</taxon>
        <taxon>Crocinitomicaceae</taxon>
        <taxon>Fluviicola</taxon>
    </lineage>
</organism>
<keyword evidence="2" id="KW-1185">Reference proteome</keyword>
<dbReference type="HOGENOM" id="CLU_1989367_0_0_10"/>
<evidence type="ECO:0000313" key="2">
    <source>
        <dbReference type="Proteomes" id="UP000007463"/>
    </source>
</evidence>
<evidence type="ECO:0000313" key="1">
    <source>
        <dbReference type="EMBL" id="AEA44520.1"/>
    </source>
</evidence>
<dbReference type="AlphaFoldDB" id="F2IEI1"/>
<dbReference type="SUPFAM" id="SSF50447">
    <property type="entry name" value="Translation proteins"/>
    <property type="match status" value="1"/>
</dbReference>
<dbReference type="Proteomes" id="UP000007463">
    <property type="component" value="Chromosome"/>
</dbReference>
<name>F2IEI1_FLUTR</name>
<dbReference type="Gene3D" id="2.40.30.10">
    <property type="entry name" value="Translation factors"/>
    <property type="match status" value="1"/>
</dbReference>
<reference evidence="1 2" key="1">
    <citation type="journal article" date="2011" name="Stand. Genomic Sci.">
        <title>Complete genome sequence of the gliding freshwater bacterium Fluviicola taffensis type strain (RW262).</title>
        <authorList>
            <person name="Woyke T."/>
            <person name="Chertkov O."/>
            <person name="Lapidus A."/>
            <person name="Nolan M."/>
            <person name="Lucas S."/>
            <person name="Del Rio T.G."/>
            <person name="Tice H."/>
            <person name="Cheng J.F."/>
            <person name="Tapia R."/>
            <person name="Han C."/>
            <person name="Goodwin L."/>
            <person name="Pitluck S."/>
            <person name="Liolios K."/>
            <person name="Pagani I."/>
            <person name="Ivanova N."/>
            <person name="Huntemann M."/>
            <person name="Mavromatis K."/>
            <person name="Mikhailova N."/>
            <person name="Pati A."/>
            <person name="Chen A."/>
            <person name="Palaniappan K."/>
            <person name="Land M."/>
            <person name="Hauser L."/>
            <person name="Brambilla E.M."/>
            <person name="Rohde M."/>
            <person name="Mwirichia R."/>
            <person name="Sikorski J."/>
            <person name="Tindall B.J."/>
            <person name="Goker M."/>
            <person name="Bristow J."/>
            <person name="Eisen J.A."/>
            <person name="Markowitz V."/>
            <person name="Hugenholtz P."/>
            <person name="Klenk H.P."/>
            <person name="Kyrpides N.C."/>
        </authorList>
    </citation>
    <scope>NUCLEOTIDE SEQUENCE [LARGE SCALE GENOMIC DNA]</scope>
    <source>
        <strain evidence="2">DSM 16823 / RW262 / RW262</strain>
    </source>
</reference>
<dbReference type="EMBL" id="CP002542">
    <property type="protein sequence ID" value="AEA44520.1"/>
    <property type="molecule type" value="Genomic_DNA"/>
</dbReference>
<gene>
    <name evidence="1" type="ordered locus">Fluta_2535</name>
</gene>
<reference evidence="2" key="2">
    <citation type="submission" date="2011-02" db="EMBL/GenBank/DDBJ databases">
        <title>The complete genome of Fluviicola taffensis DSM 16823.</title>
        <authorList>
            <consortium name="US DOE Joint Genome Institute (JGI-PGF)"/>
            <person name="Lucas S."/>
            <person name="Copeland A."/>
            <person name="Lapidus A."/>
            <person name="Bruce D."/>
            <person name="Goodwin L."/>
            <person name="Pitluck S."/>
            <person name="Kyrpides N."/>
            <person name="Mavromatis K."/>
            <person name="Ivanova N."/>
            <person name="Mikhailova N."/>
            <person name="Pagani I."/>
            <person name="Chertkov O."/>
            <person name="Detter J.C."/>
            <person name="Han C."/>
            <person name="Tapia R."/>
            <person name="Land M."/>
            <person name="Hauser L."/>
            <person name="Markowitz V."/>
            <person name="Cheng J.-F."/>
            <person name="Hugenholtz P."/>
            <person name="Woyke T."/>
            <person name="Wu D."/>
            <person name="Tindall B."/>
            <person name="Pomrenke H.G."/>
            <person name="Brambilla E."/>
            <person name="Klenk H.-P."/>
            <person name="Eisen J.A."/>
        </authorList>
    </citation>
    <scope>NUCLEOTIDE SEQUENCE [LARGE SCALE GENOMIC DNA]</scope>
    <source>
        <strain evidence="2">DSM 16823 / RW262 / RW262</strain>
    </source>
</reference>
<sequence precursor="true">MNTFIKFKIISVQSMKLLILSMSLFSLFSFKKQKQNDFLMIVDDGFTLSDGKIVITGQIQTGKISVGDKITFSYKEDVYELKVEFLEIFGQSPETKTAYASQYLGIHVSGVPKYYFYHGQELRKK</sequence>
<accession>F2IEI1</accession>